<dbReference type="AlphaFoldDB" id="A0A1L9V6G6"/>
<keyword evidence="2" id="KW-1185">Reference proteome</keyword>
<organism evidence="1 2">
    <name type="scientific">Aspergillus glaucus CBS 516.65</name>
    <dbReference type="NCBI Taxonomy" id="1160497"/>
    <lineage>
        <taxon>Eukaryota</taxon>
        <taxon>Fungi</taxon>
        <taxon>Dikarya</taxon>
        <taxon>Ascomycota</taxon>
        <taxon>Pezizomycotina</taxon>
        <taxon>Eurotiomycetes</taxon>
        <taxon>Eurotiomycetidae</taxon>
        <taxon>Eurotiales</taxon>
        <taxon>Aspergillaceae</taxon>
        <taxon>Aspergillus</taxon>
        <taxon>Aspergillus subgen. Aspergillus</taxon>
    </lineage>
</organism>
<protein>
    <submittedName>
        <fullName evidence="1">Uncharacterized protein</fullName>
    </submittedName>
</protein>
<dbReference type="RefSeq" id="XP_022396222.1">
    <property type="nucleotide sequence ID" value="XM_022539460.1"/>
</dbReference>
<dbReference type="Proteomes" id="UP000184300">
    <property type="component" value="Unassembled WGS sequence"/>
</dbReference>
<proteinExistence type="predicted"/>
<accession>A0A1L9V6G6</accession>
<reference evidence="2" key="1">
    <citation type="journal article" date="2017" name="Genome Biol.">
        <title>Comparative genomics reveals high biological diversity and specific adaptations in the industrially and medically important fungal genus Aspergillus.</title>
        <authorList>
            <person name="de Vries R.P."/>
            <person name="Riley R."/>
            <person name="Wiebenga A."/>
            <person name="Aguilar-Osorio G."/>
            <person name="Amillis S."/>
            <person name="Uchima C.A."/>
            <person name="Anderluh G."/>
            <person name="Asadollahi M."/>
            <person name="Askin M."/>
            <person name="Barry K."/>
            <person name="Battaglia E."/>
            <person name="Bayram O."/>
            <person name="Benocci T."/>
            <person name="Braus-Stromeyer S.A."/>
            <person name="Caldana C."/>
            <person name="Canovas D."/>
            <person name="Cerqueira G.C."/>
            <person name="Chen F."/>
            <person name="Chen W."/>
            <person name="Choi C."/>
            <person name="Clum A."/>
            <person name="Dos Santos R.A."/>
            <person name="Damasio A.R."/>
            <person name="Diallinas G."/>
            <person name="Emri T."/>
            <person name="Fekete E."/>
            <person name="Flipphi M."/>
            <person name="Freyberg S."/>
            <person name="Gallo A."/>
            <person name="Gournas C."/>
            <person name="Habgood R."/>
            <person name="Hainaut M."/>
            <person name="Harispe M.L."/>
            <person name="Henrissat B."/>
            <person name="Hilden K.S."/>
            <person name="Hope R."/>
            <person name="Hossain A."/>
            <person name="Karabika E."/>
            <person name="Karaffa L."/>
            <person name="Karanyi Z."/>
            <person name="Krasevec N."/>
            <person name="Kuo A."/>
            <person name="Kusch H."/>
            <person name="LaButti K."/>
            <person name="Lagendijk E.L."/>
            <person name="Lapidus A."/>
            <person name="Levasseur A."/>
            <person name="Lindquist E."/>
            <person name="Lipzen A."/>
            <person name="Logrieco A.F."/>
            <person name="MacCabe A."/>
            <person name="Maekelae M.R."/>
            <person name="Malavazi I."/>
            <person name="Melin P."/>
            <person name="Meyer V."/>
            <person name="Mielnichuk N."/>
            <person name="Miskei M."/>
            <person name="Molnar A.P."/>
            <person name="Mule G."/>
            <person name="Ngan C.Y."/>
            <person name="Orejas M."/>
            <person name="Orosz E."/>
            <person name="Ouedraogo J.P."/>
            <person name="Overkamp K.M."/>
            <person name="Park H.-S."/>
            <person name="Perrone G."/>
            <person name="Piumi F."/>
            <person name="Punt P.J."/>
            <person name="Ram A.F."/>
            <person name="Ramon A."/>
            <person name="Rauscher S."/>
            <person name="Record E."/>
            <person name="Riano-Pachon D.M."/>
            <person name="Robert V."/>
            <person name="Roehrig J."/>
            <person name="Ruller R."/>
            <person name="Salamov A."/>
            <person name="Salih N.S."/>
            <person name="Samson R.A."/>
            <person name="Sandor E."/>
            <person name="Sanguinetti M."/>
            <person name="Schuetze T."/>
            <person name="Sepcic K."/>
            <person name="Shelest E."/>
            <person name="Sherlock G."/>
            <person name="Sophianopoulou V."/>
            <person name="Squina F.M."/>
            <person name="Sun H."/>
            <person name="Susca A."/>
            <person name="Todd R.B."/>
            <person name="Tsang A."/>
            <person name="Unkles S.E."/>
            <person name="van de Wiele N."/>
            <person name="van Rossen-Uffink D."/>
            <person name="Oliveira J.V."/>
            <person name="Vesth T.C."/>
            <person name="Visser J."/>
            <person name="Yu J.-H."/>
            <person name="Zhou M."/>
            <person name="Andersen M.R."/>
            <person name="Archer D.B."/>
            <person name="Baker S.E."/>
            <person name="Benoit I."/>
            <person name="Brakhage A.A."/>
            <person name="Braus G.H."/>
            <person name="Fischer R."/>
            <person name="Frisvad J.C."/>
            <person name="Goldman G.H."/>
            <person name="Houbraken J."/>
            <person name="Oakley B."/>
            <person name="Pocsi I."/>
            <person name="Scazzocchio C."/>
            <person name="Seiboth B."/>
            <person name="vanKuyk P.A."/>
            <person name="Wortman J."/>
            <person name="Dyer P.S."/>
            <person name="Grigoriev I.V."/>
        </authorList>
    </citation>
    <scope>NUCLEOTIDE SEQUENCE [LARGE SCALE GENOMIC DNA]</scope>
    <source>
        <strain evidence="2">CBS 516.65</strain>
    </source>
</reference>
<evidence type="ECO:0000313" key="1">
    <source>
        <dbReference type="EMBL" id="OJJ79524.1"/>
    </source>
</evidence>
<dbReference type="EMBL" id="KV878917">
    <property type="protein sequence ID" value="OJJ79524.1"/>
    <property type="molecule type" value="Genomic_DNA"/>
</dbReference>
<name>A0A1L9V6G6_ASPGL</name>
<dbReference type="GeneID" id="34455721"/>
<gene>
    <name evidence="1" type="ORF">ASPGLDRAFT_1040920</name>
</gene>
<dbReference type="VEuPathDB" id="FungiDB:ASPGLDRAFT_1040920"/>
<sequence>MLWSSAAYESAVRPRQSRSSMYSRDIDSSNTCSASKHAWPGACAICFPQRPFSKVNNDAIQFARCCLFRLNNCYDFVLMIHADIGFAQLEFQADASGYFGSEKTRMPKLENRVYMRPLRNPLDLYYEPRLEVKTLTVLCWCSTSNMEGLVYSDPGSIVPRKAMLASLP</sequence>
<evidence type="ECO:0000313" key="2">
    <source>
        <dbReference type="Proteomes" id="UP000184300"/>
    </source>
</evidence>